<name>A0A2P2I6G4_9CRUS</name>
<dbReference type="InterPro" id="IPR043936">
    <property type="entry name" value="HOOK_N"/>
</dbReference>
<comment type="subunit">
    <text evidence="4">Homodimer. Interacts with microtubules via its N-terminus.</text>
</comment>
<dbReference type="AlphaFoldDB" id="A0A2P2I6G4"/>
<evidence type="ECO:0000256" key="3">
    <source>
        <dbReference type="ARBA" id="ARBA00006946"/>
    </source>
</evidence>
<dbReference type="PANTHER" id="PTHR18947:SF39">
    <property type="entry name" value="PROTEIN HOOK"/>
    <property type="match status" value="1"/>
</dbReference>
<comment type="similarity">
    <text evidence="3">Belongs to the hook family.</text>
</comment>
<evidence type="ECO:0000256" key="12">
    <source>
        <dbReference type="SAM" id="Coils"/>
    </source>
</evidence>
<keyword evidence="11" id="KW-0206">Cytoskeleton</keyword>
<keyword evidence="7" id="KW-0254">Endocytosis</keyword>
<evidence type="ECO:0000256" key="1">
    <source>
        <dbReference type="ARBA" id="ARBA00004177"/>
    </source>
</evidence>
<dbReference type="PANTHER" id="PTHR18947">
    <property type="entry name" value="HOOK PROTEINS"/>
    <property type="match status" value="1"/>
</dbReference>
<dbReference type="InterPro" id="IPR001715">
    <property type="entry name" value="CH_dom"/>
</dbReference>
<keyword evidence="6" id="KW-0963">Cytoplasm</keyword>
<evidence type="ECO:0000256" key="13">
    <source>
        <dbReference type="SAM" id="MobiDB-lite"/>
    </source>
</evidence>
<evidence type="ECO:0000313" key="16">
    <source>
        <dbReference type="EMBL" id="LAC22841.1"/>
    </source>
</evidence>
<feature type="compositionally biased region" description="Low complexity" evidence="13">
    <location>
        <begin position="514"/>
        <end position="526"/>
    </location>
</feature>
<evidence type="ECO:0000256" key="2">
    <source>
        <dbReference type="ARBA" id="ARBA00004245"/>
    </source>
</evidence>
<evidence type="ECO:0000256" key="9">
    <source>
        <dbReference type="ARBA" id="ARBA00022753"/>
    </source>
</evidence>
<dbReference type="GO" id="GO:0006897">
    <property type="term" value="P:endocytosis"/>
    <property type="evidence" value="ECO:0007669"/>
    <property type="project" value="UniProtKB-KW"/>
</dbReference>
<comment type="subcellular location">
    <subcellularLocation>
        <location evidence="2">Cytoplasm</location>
        <location evidence="2">Cytoskeleton</location>
    </subcellularLocation>
    <subcellularLocation>
        <location evidence="1">Endosome</location>
    </subcellularLocation>
</comment>
<keyword evidence="8" id="KW-0493">Microtubule</keyword>
<dbReference type="SUPFAM" id="SSF116907">
    <property type="entry name" value="Hook domain"/>
    <property type="match status" value="1"/>
</dbReference>
<dbReference type="GO" id="GO:0005874">
    <property type="term" value="C:microtubule"/>
    <property type="evidence" value="ECO:0007669"/>
    <property type="project" value="UniProtKB-KW"/>
</dbReference>
<evidence type="ECO:0000256" key="7">
    <source>
        <dbReference type="ARBA" id="ARBA00022583"/>
    </source>
</evidence>
<sequence>MDASSVCSGLIRWLETFPGLFAITVDSLADGVVMGTVLNIIDPSHFTEAWASRLKQDCGDNWRLKVSNLRKIQQSVVEYLQLVNVQYADHTLPDLNKIGETACPEEVGRMLQLILGCAMNCQYKERYIESIMVMPAEVQAVVMNTLQTVFMRDSSPGAEVAGPASFHPNHRTIAEQLETTTRARDEAVARVHELEMQLSEDSEERKELSEENAKLMERLIGLEDASELGGTGTASRYKDLKKKIDSLQDDLFKVETSRDEYRSRVEVLEREHAEMLQRSEELQRLADQAHRLQDEVDVLRDMGQRATVAETTIESYKKKLDELSDLRRQNKILEQKNADYLTHILELEEDVKKNDSWRPQLELFKKQVAELRQQLAEVTKKSDRLNFDNKKLTEKVEAITVEKDRVAFERDGLKENVEELRCQRSADPRGDLPRADLLSTDPQDVWEKLMRLQHENQQLKKQQQEGGQSEPVLQAMLSELQERHNCTSVENRQLNQRIMELESEVEESRSAGGLSTPTPSAASTLTVGNTSTNPAWSDAFKREYEKKLTLKNEEIATLRETLVKKDGEMAAMEERYKKYLNKAKSVIKTLDPKYNPSLVPDVATLRQQIYDKDRHIDNLERESEKAKAMRDIEEKRITTAFYNFGMNMHRQMVNHRLAAVEPGQHSFLPKPRSAGSQRRSNIGNRGSSSGSQMDEMRFS</sequence>
<dbReference type="Pfam" id="PF05622">
    <property type="entry name" value="HOOK"/>
    <property type="match status" value="1"/>
</dbReference>
<dbReference type="GO" id="GO:0005813">
    <property type="term" value="C:centrosome"/>
    <property type="evidence" value="ECO:0007669"/>
    <property type="project" value="TreeGrafter"/>
</dbReference>
<keyword evidence="10 12" id="KW-0175">Coiled coil</keyword>
<evidence type="ECO:0000256" key="4">
    <source>
        <dbReference type="ARBA" id="ARBA00011241"/>
    </source>
</evidence>
<feature type="compositionally biased region" description="Low complexity" evidence="13">
    <location>
        <begin position="675"/>
        <end position="692"/>
    </location>
</feature>
<proteinExistence type="evidence at transcript level"/>
<dbReference type="EMBL" id="IACF01003902">
    <property type="protein sequence ID" value="LAB69506.1"/>
    <property type="molecule type" value="mRNA"/>
</dbReference>
<dbReference type="InterPro" id="IPR008636">
    <property type="entry name" value="Hook_C"/>
</dbReference>
<dbReference type="GO" id="GO:0030705">
    <property type="term" value="P:cytoskeleton-dependent intracellular transport"/>
    <property type="evidence" value="ECO:0007669"/>
    <property type="project" value="InterPro"/>
</dbReference>
<organism evidence="15">
    <name type="scientific">Hirondellea gigas</name>
    <dbReference type="NCBI Taxonomy" id="1518452"/>
    <lineage>
        <taxon>Eukaryota</taxon>
        <taxon>Metazoa</taxon>
        <taxon>Ecdysozoa</taxon>
        <taxon>Arthropoda</taxon>
        <taxon>Crustacea</taxon>
        <taxon>Multicrustacea</taxon>
        <taxon>Malacostraca</taxon>
        <taxon>Eumalacostraca</taxon>
        <taxon>Peracarida</taxon>
        <taxon>Amphipoda</taxon>
        <taxon>Amphilochidea</taxon>
        <taxon>Lysianassida</taxon>
        <taxon>Lysianassidira</taxon>
        <taxon>Lysianassoidea</taxon>
        <taxon>Lysianassidae</taxon>
        <taxon>Hirondellea</taxon>
    </lineage>
</organism>
<protein>
    <recommendedName>
        <fullName evidence="5">Protein hook</fullName>
    </recommendedName>
</protein>
<evidence type="ECO:0000259" key="14">
    <source>
        <dbReference type="PROSITE" id="PS50021"/>
    </source>
</evidence>
<evidence type="ECO:0000256" key="8">
    <source>
        <dbReference type="ARBA" id="ARBA00022701"/>
    </source>
</evidence>
<dbReference type="GO" id="GO:0005768">
    <property type="term" value="C:endosome"/>
    <property type="evidence" value="ECO:0007669"/>
    <property type="project" value="UniProtKB-SubCell"/>
</dbReference>
<feature type="region of interest" description="Disordered" evidence="13">
    <location>
        <begin position="504"/>
        <end position="535"/>
    </location>
</feature>
<feature type="region of interest" description="Disordered" evidence="13">
    <location>
        <begin position="665"/>
        <end position="699"/>
    </location>
</feature>
<dbReference type="Gene3D" id="1.10.418.10">
    <property type="entry name" value="Calponin-like domain"/>
    <property type="match status" value="1"/>
</dbReference>
<evidence type="ECO:0000256" key="10">
    <source>
        <dbReference type="ARBA" id="ARBA00023054"/>
    </source>
</evidence>
<evidence type="ECO:0000256" key="5">
    <source>
        <dbReference type="ARBA" id="ARBA00018971"/>
    </source>
</evidence>
<reference evidence="16" key="1">
    <citation type="submission" date="2017-11" db="EMBL/GenBank/DDBJ databases">
        <title>The sensing device of the deep-sea amphipod.</title>
        <authorList>
            <person name="Kobayashi H."/>
            <person name="Nagahama T."/>
            <person name="Arai W."/>
            <person name="Sasagawa Y."/>
            <person name="Umeda M."/>
            <person name="Hayashi T."/>
            <person name="Nikaido I."/>
            <person name="Watanabe H."/>
            <person name="Oguri K."/>
            <person name="Kitazato H."/>
            <person name="Fujioka K."/>
            <person name="Kido Y."/>
            <person name="Takami H."/>
        </authorList>
    </citation>
    <scope>NUCLEOTIDE SEQUENCE</scope>
    <source>
        <tissue evidence="16">Whole body</tissue>
    </source>
</reference>
<keyword evidence="9" id="KW-0967">Endosome</keyword>
<feature type="domain" description="Calponin-homology (CH)" evidence="14">
    <location>
        <begin position="4"/>
        <end position="118"/>
    </location>
</feature>
<evidence type="ECO:0000256" key="6">
    <source>
        <dbReference type="ARBA" id="ARBA00022490"/>
    </source>
</evidence>
<dbReference type="Pfam" id="PF19047">
    <property type="entry name" value="HOOK_N"/>
    <property type="match status" value="1"/>
</dbReference>
<reference evidence="15" key="2">
    <citation type="journal article" date="2018" name="Biosci. Biotechnol. Biochem.">
        <title>Polysaccharide hydrolase of the hadal zone amphipods Hirondellea gigas.</title>
        <authorList>
            <person name="Kobayashi H."/>
            <person name="Nagahama T."/>
            <person name="Arai W."/>
            <person name="Sasagawa Y."/>
            <person name="Umeda M."/>
            <person name="Hayashi T."/>
            <person name="Nikaido I."/>
            <person name="Watanabe H."/>
            <person name="Oguri K."/>
            <person name="Kitazato H."/>
            <person name="Fujioka K."/>
            <person name="Kido Y."/>
            <person name="Takami H."/>
        </authorList>
    </citation>
    <scope>NUCLEOTIDE SEQUENCE</scope>
    <source>
        <tissue evidence="15">Whole body</tissue>
    </source>
</reference>
<dbReference type="GO" id="GO:0031122">
    <property type="term" value="P:cytoplasmic microtubule organization"/>
    <property type="evidence" value="ECO:0007669"/>
    <property type="project" value="InterPro"/>
</dbReference>
<evidence type="ECO:0000256" key="11">
    <source>
        <dbReference type="ARBA" id="ARBA00023212"/>
    </source>
</evidence>
<dbReference type="GO" id="GO:0008017">
    <property type="term" value="F:microtubule binding"/>
    <property type="evidence" value="ECO:0007669"/>
    <property type="project" value="InterPro"/>
</dbReference>
<dbReference type="FunFam" id="1.10.418.10:FF:000024">
    <property type="entry name" value="Hook homolog 3 (Drosophila)"/>
    <property type="match status" value="1"/>
</dbReference>
<dbReference type="InterPro" id="IPR036872">
    <property type="entry name" value="CH_dom_sf"/>
</dbReference>
<dbReference type="GO" id="GO:0051959">
    <property type="term" value="F:dynein light intermediate chain binding"/>
    <property type="evidence" value="ECO:0007669"/>
    <property type="project" value="TreeGrafter"/>
</dbReference>
<evidence type="ECO:0000313" key="15">
    <source>
        <dbReference type="EMBL" id="LAB69506.1"/>
    </source>
</evidence>
<feature type="coiled-coil region" evidence="12">
    <location>
        <begin position="541"/>
        <end position="636"/>
    </location>
</feature>
<feature type="coiled-coil region" evidence="12">
    <location>
        <begin position="177"/>
        <end position="423"/>
    </location>
</feature>
<dbReference type="EMBL" id="IACT01003606">
    <property type="protein sequence ID" value="LAC22841.1"/>
    <property type="molecule type" value="mRNA"/>
</dbReference>
<dbReference type="PROSITE" id="PS50021">
    <property type="entry name" value="CH"/>
    <property type="match status" value="1"/>
</dbReference>
<accession>A0A2P2I6G4</accession>